<comment type="catalytic activity">
    <reaction evidence="1">
        <text>[protein]-peptidylproline (omega=180) = [protein]-peptidylproline (omega=0)</text>
        <dbReference type="Rhea" id="RHEA:16237"/>
        <dbReference type="Rhea" id="RHEA-COMP:10747"/>
        <dbReference type="Rhea" id="RHEA-COMP:10748"/>
        <dbReference type="ChEBI" id="CHEBI:83833"/>
        <dbReference type="ChEBI" id="CHEBI:83834"/>
        <dbReference type="EC" id="5.2.1.8"/>
    </reaction>
</comment>
<feature type="domain" description="PPIase cyclophilin-type" evidence="13">
    <location>
        <begin position="4"/>
        <end position="180"/>
    </location>
</feature>
<sequence>MKVFLDVAADQTPLGRITVVLRDDVCPKTCENFRRLCVDHHLRGGGETTTNNNNNYNADFKGGFKNSTFHRIIPNFMCQGGDFTNNDGTGGKSIYGKTFPDENFILKHSGPGVVSMANSGPNTNGSQFFLCTSKTQWLDGKHVVFGQVTKSGMEVVRKMETFGSKSGKTSKVIRVMECGEIDEQLEKDEDMGDDDAVKTKKRVDLAEAKKMEDQFREERENDERAKAARRMMSEMKNEENTNRENHDDGFDQLEVTLSAAPDLDKMTAKQRKLYELRQRMNLGRTLNHSAVLDEKKREDNPDEYAEQARRKQIEQVKHRREEEAKLKGVDPGKYLLTQTAEQVERIKKKPKFEDKNPHNRFAQEKQAIRYERNVNDIKVSEEEYEKKKLQSAEFYRDADSLLYGTDKASKEGIEKLQKFMKERDEKRRKRVVAEKIKDSKGDGINDGNSKFNAKLDRHYGKYTKEIKANLERGTALPDH</sequence>
<evidence type="ECO:0000256" key="10">
    <source>
        <dbReference type="ARBA" id="ARBA00023235"/>
    </source>
</evidence>
<dbReference type="OrthoDB" id="199717at2759"/>
<comment type="similarity">
    <text evidence="3">Belongs to the cyclophilin-type PPIase family.</text>
</comment>
<dbReference type="GeneID" id="19015725"/>
<dbReference type="AlphaFoldDB" id="K8EVK6"/>
<proteinExistence type="inferred from homology"/>
<dbReference type="PROSITE" id="PS00170">
    <property type="entry name" value="CSA_PPIASE_1"/>
    <property type="match status" value="1"/>
</dbReference>
<evidence type="ECO:0000256" key="11">
    <source>
        <dbReference type="ARBA" id="ARBA00023242"/>
    </source>
</evidence>
<evidence type="ECO:0000256" key="1">
    <source>
        <dbReference type="ARBA" id="ARBA00000971"/>
    </source>
</evidence>
<dbReference type="KEGG" id="bpg:Bathy05g02220"/>
<dbReference type="EMBL" id="FO082274">
    <property type="protein sequence ID" value="CCO16490.1"/>
    <property type="molecule type" value="Genomic_DNA"/>
</dbReference>
<protein>
    <recommendedName>
        <fullName evidence="5">peptidylprolyl isomerase</fullName>
        <ecNumber evidence="5">5.2.1.8</ecNumber>
    </recommendedName>
</protein>
<reference evidence="14 15" key="1">
    <citation type="submission" date="2011-10" db="EMBL/GenBank/DDBJ databases">
        <authorList>
            <person name="Genoscope - CEA"/>
        </authorList>
    </citation>
    <scope>NUCLEOTIDE SEQUENCE [LARGE SCALE GENOMIC DNA]</scope>
    <source>
        <strain evidence="14 15">RCC 1105</strain>
    </source>
</reference>
<dbReference type="PANTHER" id="PTHR11071">
    <property type="entry name" value="PEPTIDYL-PROLYL CIS-TRANS ISOMERASE"/>
    <property type="match status" value="1"/>
</dbReference>
<dbReference type="GO" id="GO:0016018">
    <property type="term" value="F:cyclosporin A binding"/>
    <property type="evidence" value="ECO:0007669"/>
    <property type="project" value="TreeGrafter"/>
</dbReference>
<dbReference type="Proteomes" id="UP000198341">
    <property type="component" value="Chromosome 5"/>
</dbReference>
<accession>K8EVK6</accession>
<dbReference type="InterPro" id="IPR020892">
    <property type="entry name" value="Cyclophilin-type_PPIase_CS"/>
</dbReference>
<keyword evidence="11" id="KW-0539">Nucleus</keyword>
<dbReference type="GO" id="GO:0005737">
    <property type="term" value="C:cytoplasm"/>
    <property type="evidence" value="ECO:0007669"/>
    <property type="project" value="TreeGrafter"/>
</dbReference>
<evidence type="ECO:0000256" key="12">
    <source>
        <dbReference type="SAM" id="MobiDB-lite"/>
    </source>
</evidence>
<organism evidence="14 15">
    <name type="scientific">Bathycoccus prasinos</name>
    <dbReference type="NCBI Taxonomy" id="41875"/>
    <lineage>
        <taxon>Eukaryota</taxon>
        <taxon>Viridiplantae</taxon>
        <taxon>Chlorophyta</taxon>
        <taxon>Mamiellophyceae</taxon>
        <taxon>Mamiellales</taxon>
        <taxon>Bathycoccaceae</taxon>
        <taxon>Bathycoccus</taxon>
    </lineage>
</organism>
<feature type="region of interest" description="Disordered" evidence="12">
    <location>
        <begin position="291"/>
        <end position="319"/>
    </location>
</feature>
<dbReference type="STRING" id="41875.K8EVK6"/>
<evidence type="ECO:0000256" key="4">
    <source>
        <dbReference type="ARBA" id="ARBA00010028"/>
    </source>
</evidence>
<keyword evidence="15" id="KW-1185">Reference proteome</keyword>
<evidence type="ECO:0000256" key="8">
    <source>
        <dbReference type="ARBA" id="ARBA00023110"/>
    </source>
</evidence>
<dbReference type="GO" id="GO:0008380">
    <property type="term" value="P:RNA splicing"/>
    <property type="evidence" value="ECO:0007669"/>
    <property type="project" value="UniProtKB-KW"/>
</dbReference>
<keyword evidence="8" id="KW-0697">Rotamase</keyword>
<evidence type="ECO:0000256" key="3">
    <source>
        <dbReference type="ARBA" id="ARBA00007365"/>
    </source>
</evidence>
<dbReference type="Pfam" id="PF00160">
    <property type="entry name" value="Pro_isomerase"/>
    <property type="match status" value="1"/>
</dbReference>
<evidence type="ECO:0000256" key="7">
    <source>
        <dbReference type="ARBA" id="ARBA00022728"/>
    </source>
</evidence>
<keyword evidence="6" id="KW-0507">mRNA processing</keyword>
<keyword evidence="10" id="KW-0413">Isomerase</keyword>
<comment type="subcellular location">
    <subcellularLocation>
        <location evidence="2">Nucleus</location>
    </subcellularLocation>
</comment>
<name>K8EVK6_9CHLO</name>
<dbReference type="GO" id="GO:0003755">
    <property type="term" value="F:peptidyl-prolyl cis-trans isomerase activity"/>
    <property type="evidence" value="ECO:0007669"/>
    <property type="project" value="UniProtKB-KW"/>
</dbReference>
<dbReference type="Gene3D" id="2.40.100.10">
    <property type="entry name" value="Cyclophilin-like"/>
    <property type="match status" value="1"/>
</dbReference>
<keyword evidence="7" id="KW-0747">Spliceosome</keyword>
<dbReference type="GO" id="GO:0006397">
    <property type="term" value="P:mRNA processing"/>
    <property type="evidence" value="ECO:0007669"/>
    <property type="project" value="UniProtKB-KW"/>
</dbReference>
<comment type="similarity">
    <text evidence="4">Belongs to the SYF2 family.</text>
</comment>
<dbReference type="GO" id="GO:0005681">
    <property type="term" value="C:spliceosomal complex"/>
    <property type="evidence" value="ECO:0007669"/>
    <property type="project" value="UniProtKB-KW"/>
</dbReference>
<dbReference type="InterPro" id="IPR029000">
    <property type="entry name" value="Cyclophilin-like_dom_sf"/>
</dbReference>
<dbReference type="GO" id="GO:0006457">
    <property type="term" value="P:protein folding"/>
    <property type="evidence" value="ECO:0007669"/>
    <property type="project" value="InterPro"/>
</dbReference>
<dbReference type="PROSITE" id="PS50072">
    <property type="entry name" value="CSA_PPIASE_2"/>
    <property type="match status" value="1"/>
</dbReference>
<keyword evidence="9" id="KW-0508">mRNA splicing</keyword>
<evidence type="ECO:0000313" key="14">
    <source>
        <dbReference type="EMBL" id="CCO16490.1"/>
    </source>
</evidence>
<dbReference type="RefSeq" id="XP_007512932.1">
    <property type="nucleotide sequence ID" value="XM_007512870.1"/>
</dbReference>
<dbReference type="InterPro" id="IPR002130">
    <property type="entry name" value="Cyclophilin-type_PPIase_dom"/>
</dbReference>
<evidence type="ECO:0000313" key="15">
    <source>
        <dbReference type="Proteomes" id="UP000198341"/>
    </source>
</evidence>
<evidence type="ECO:0000259" key="13">
    <source>
        <dbReference type="PROSITE" id="PS50072"/>
    </source>
</evidence>
<dbReference type="FunFam" id="2.40.100.10:FF:000013">
    <property type="entry name" value="Peptidyl-prolyl cis-trans isomerase"/>
    <property type="match status" value="1"/>
</dbReference>
<evidence type="ECO:0000256" key="5">
    <source>
        <dbReference type="ARBA" id="ARBA00013194"/>
    </source>
</evidence>
<dbReference type="EC" id="5.2.1.8" evidence="5"/>
<evidence type="ECO:0000256" key="2">
    <source>
        <dbReference type="ARBA" id="ARBA00004123"/>
    </source>
</evidence>
<dbReference type="eggNOG" id="KOG0865">
    <property type="taxonomic scope" value="Eukaryota"/>
</dbReference>
<dbReference type="PANTHER" id="PTHR11071:SF561">
    <property type="entry name" value="PEPTIDYL-PROLYL CIS-TRANS ISOMERASE D-RELATED"/>
    <property type="match status" value="1"/>
</dbReference>
<dbReference type="PRINTS" id="PR00153">
    <property type="entry name" value="CSAPPISMRASE"/>
</dbReference>
<feature type="compositionally biased region" description="Basic and acidic residues" evidence="12">
    <location>
        <begin position="306"/>
        <end position="319"/>
    </location>
</feature>
<dbReference type="Pfam" id="PF08231">
    <property type="entry name" value="SYF2"/>
    <property type="match status" value="1"/>
</dbReference>
<dbReference type="eggNOG" id="KOG2609">
    <property type="taxonomic scope" value="Eukaryota"/>
</dbReference>
<dbReference type="SUPFAM" id="SSF50891">
    <property type="entry name" value="Cyclophilin-like"/>
    <property type="match status" value="1"/>
</dbReference>
<gene>
    <name evidence="14" type="ORF">Bathy05g02220</name>
</gene>
<dbReference type="InterPro" id="IPR013260">
    <property type="entry name" value="mRNA_splic_SYF2"/>
</dbReference>
<evidence type="ECO:0000256" key="6">
    <source>
        <dbReference type="ARBA" id="ARBA00022664"/>
    </source>
</evidence>
<evidence type="ECO:0000256" key="9">
    <source>
        <dbReference type="ARBA" id="ARBA00023187"/>
    </source>
</evidence>